<accession>A0A9P9F5R6</accession>
<dbReference type="EMBL" id="JAGMUV010000006">
    <property type="protein sequence ID" value="KAH7152736.1"/>
    <property type="molecule type" value="Genomic_DNA"/>
</dbReference>
<comment type="caution">
    <text evidence="2">The sequence shown here is derived from an EMBL/GenBank/DDBJ whole genome shotgun (WGS) entry which is preliminary data.</text>
</comment>
<protein>
    <submittedName>
        <fullName evidence="2">Uncharacterized protein</fullName>
    </submittedName>
</protein>
<keyword evidence="1" id="KW-1133">Transmembrane helix</keyword>
<evidence type="ECO:0000256" key="1">
    <source>
        <dbReference type="SAM" id="Phobius"/>
    </source>
</evidence>
<feature type="transmembrane region" description="Helical" evidence="1">
    <location>
        <begin position="40"/>
        <end position="59"/>
    </location>
</feature>
<organism evidence="2 3">
    <name type="scientific">Dactylonectria macrodidyma</name>
    <dbReference type="NCBI Taxonomy" id="307937"/>
    <lineage>
        <taxon>Eukaryota</taxon>
        <taxon>Fungi</taxon>
        <taxon>Dikarya</taxon>
        <taxon>Ascomycota</taxon>
        <taxon>Pezizomycotina</taxon>
        <taxon>Sordariomycetes</taxon>
        <taxon>Hypocreomycetidae</taxon>
        <taxon>Hypocreales</taxon>
        <taxon>Nectriaceae</taxon>
        <taxon>Dactylonectria</taxon>
    </lineage>
</organism>
<dbReference type="Proteomes" id="UP000738349">
    <property type="component" value="Unassembled WGS sequence"/>
</dbReference>
<reference evidence="2" key="1">
    <citation type="journal article" date="2021" name="Nat. Commun.">
        <title>Genetic determinants of endophytism in the Arabidopsis root mycobiome.</title>
        <authorList>
            <person name="Mesny F."/>
            <person name="Miyauchi S."/>
            <person name="Thiergart T."/>
            <person name="Pickel B."/>
            <person name="Atanasova L."/>
            <person name="Karlsson M."/>
            <person name="Huettel B."/>
            <person name="Barry K.W."/>
            <person name="Haridas S."/>
            <person name="Chen C."/>
            <person name="Bauer D."/>
            <person name="Andreopoulos W."/>
            <person name="Pangilinan J."/>
            <person name="LaButti K."/>
            <person name="Riley R."/>
            <person name="Lipzen A."/>
            <person name="Clum A."/>
            <person name="Drula E."/>
            <person name="Henrissat B."/>
            <person name="Kohler A."/>
            <person name="Grigoriev I.V."/>
            <person name="Martin F.M."/>
            <person name="Hacquard S."/>
        </authorList>
    </citation>
    <scope>NUCLEOTIDE SEQUENCE</scope>
    <source>
        <strain evidence="2">MPI-CAGE-AT-0147</strain>
    </source>
</reference>
<proteinExistence type="predicted"/>
<gene>
    <name evidence="2" type="ORF">EDB81DRAFT_789572</name>
</gene>
<feature type="transmembrane region" description="Helical" evidence="1">
    <location>
        <begin position="71"/>
        <end position="89"/>
    </location>
</feature>
<evidence type="ECO:0000313" key="2">
    <source>
        <dbReference type="EMBL" id="KAH7152736.1"/>
    </source>
</evidence>
<dbReference type="AlphaFoldDB" id="A0A9P9F5R6"/>
<evidence type="ECO:0000313" key="3">
    <source>
        <dbReference type="Proteomes" id="UP000738349"/>
    </source>
</evidence>
<name>A0A9P9F5R6_9HYPO</name>
<keyword evidence="3" id="KW-1185">Reference proteome</keyword>
<sequence>MCLAEVQSRLACTIHGVKRSSIVCSDSSVTFWGRYRGVPLAWAIAEAVRSGVLVVYRLFLCKPQARNLRLYMEVLALNWWFISIVLMTLDRGLSSRR</sequence>
<keyword evidence="1" id="KW-0812">Transmembrane</keyword>
<keyword evidence="1" id="KW-0472">Membrane</keyword>